<keyword evidence="13" id="KW-1185">Reference proteome</keyword>
<evidence type="ECO:0000313" key="13">
    <source>
        <dbReference type="Proteomes" id="UP000030711"/>
    </source>
</evidence>
<dbReference type="Pfam" id="PF20452">
    <property type="entry name" value="Calmod_bind_C"/>
    <property type="match status" value="1"/>
</dbReference>
<dbReference type="Proteomes" id="UP000030711">
    <property type="component" value="Unassembled WGS sequence"/>
</dbReference>
<reference evidence="11" key="2">
    <citation type="journal article" date="2014" name="Nature">
        <title>The genome of Eucalyptus grandis.</title>
        <authorList>
            <person name="Myburg A.A."/>
            <person name="Grattapaglia D."/>
            <person name="Tuskan G.A."/>
            <person name="Hellsten U."/>
            <person name="Hayes R.D."/>
            <person name="Grimwood J."/>
            <person name="Jenkins J."/>
            <person name="Lindquist E."/>
            <person name="Tice H."/>
            <person name="Bauer D."/>
            <person name="Goodstein D.M."/>
            <person name="Dubchak I."/>
            <person name="Poliakov A."/>
            <person name="Mizrachi E."/>
            <person name="Kullan A.R."/>
            <person name="Hussey S.G."/>
            <person name="Pinard D."/>
            <person name="van der Merwe K."/>
            <person name="Singh P."/>
            <person name="van Jaarsveld I."/>
            <person name="Silva-Junior O.B."/>
            <person name="Togawa R.C."/>
            <person name="Pappas M.R."/>
            <person name="Faria D.A."/>
            <person name="Sansaloni C.P."/>
            <person name="Petroli C.D."/>
            <person name="Yang X."/>
            <person name="Ranjan P."/>
            <person name="Tschaplinski T.J."/>
            <person name="Ye C.Y."/>
            <person name="Li T."/>
            <person name="Sterck L."/>
            <person name="Vanneste K."/>
            <person name="Murat F."/>
            <person name="Soler M."/>
            <person name="Clemente H.S."/>
            <person name="Saidi N."/>
            <person name="Cassan-Wang H."/>
            <person name="Dunand C."/>
            <person name="Hefer C.A."/>
            <person name="Bornberg-Bauer E."/>
            <person name="Kersting A.R."/>
            <person name="Vining K."/>
            <person name="Amarasinghe V."/>
            <person name="Ranik M."/>
            <person name="Naithani S."/>
            <person name="Elser J."/>
            <person name="Boyd A.E."/>
            <person name="Liston A."/>
            <person name="Spatafora J.W."/>
            <person name="Dharmwardhana P."/>
            <person name="Raja R."/>
            <person name="Sullivan C."/>
            <person name="Romanel E."/>
            <person name="Alves-Ferreira M."/>
            <person name="Kulheim C."/>
            <person name="Foley W."/>
            <person name="Carocha V."/>
            <person name="Paiva J."/>
            <person name="Kudrna D."/>
            <person name="Brommonschenkel S.H."/>
            <person name="Pasquali G."/>
            <person name="Byrne M."/>
            <person name="Rigault P."/>
            <person name="Tibbits J."/>
            <person name="Spokevicius A."/>
            <person name="Jones R.C."/>
            <person name="Steane D.A."/>
            <person name="Vaillancourt R.E."/>
            <person name="Potts B.M."/>
            <person name="Joubert F."/>
            <person name="Barry K."/>
            <person name="Pappas G.J."/>
            <person name="Strauss S.H."/>
            <person name="Jaiswal P."/>
            <person name="Grima-Pettenati J."/>
            <person name="Salse J."/>
            <person name="Van de Peer Y."/>
            <person name="Rokhsar D.S."/>
            <person name="Schmutz J."/>
        </authorList>
    </citation>
    <scope>NUCLEOTIDE SEQUENCE</scope>
    <source>
        <tissue evidence="11">Leaf extractions</tissue>
    </source>
</reference>
<dbReference type="InterPro" id="IPR046829">
    <property type="entry name" value="Calmod_bind_C"/>
</dbReference>
<dbReference type="eggNOG" id="ENOG502QQ42">
    <property type="taxonomic scope" value="Eukaryota"/>
</dbReference>
<evidence type="ECO:0000256" key="5">
    <source>
        <dbReference type="ARBA" id="ARBA00023159"/>
    </source>
</evidence>
<dbReference type="PANTHER" id="PTHR31713">
    <property type="entry name" value="OS02G0177800 PROTEIN"/>
    <property type="match status" value="1"/>
</dbReference>
<evidence type="ECO:0000256" key="4">
    <source>
        <dbReference type="ARBA" id="ARBA00023125"/>
    </source>
</evidence>
<feature type="domain" description="Calmodulin binding protein C-terminal" evidence="10">
    <location>
        <begin position="265"/>
        <end position="309"/>
    </location>
</feature>
<dbReference type="OMA" id="DLHLIDC"/>
<evidence type="ECO:0000256" key="7">
    <source>
        <dbReference type="ARBA" id="ARBA00023242"/>
    </source>
</evidence>
<keyword evidence="3" id="KW-0805">Transcription regulation</keyword>
<keyword evidence="6" id="KW-0804">Transcription</keyword>
<protein>
    <recommendedName>
        <fullName evidence="14">Calmodulin-binding protein</fullName>
    </recommendedName>
</protein>
<reference evidence="11" key="3">
    <citation type="submission" date="2023-04" db="EMBL/GenBank/DDBJ databases">
        <title>WGS assembly of Eucalyptus grandis.</title>
        <authorList>
            <person name="Myburg A."/>
            <person name="Grattapaglia D."/>
            <person name="Tuskan G."/>
            <person name="Hellsten U."/>
            <person name="Hayes R."/>
            <person name="Grimwood J."/>
            <person name="Jenkins J."/>
            <person name="Lindquist E."/>
            <person name="Tice H."/>
            <person name="Bauer D."/>
            <person name="Goodstein D."/>
            <person name="Dubchak I."/>
            <person name="Poliakov A."/>
            <person name="Mizrachi E."/>
            <person name="Kullan A."/>
            <person name="Hussey S."/>
            <person name="Pinard D."/>
            <person name="Van D."/>
            <person name="Singh P."/>
            <person name="Van J."/>
            <person name="Silva-Junior O."/>
            <person name="Togawa R."/>
            <person name="Pappas M."/>
            <person name="Faria D."/>
            <person name="Sansaloni C."/>
            <person name="Petroli C."/>
            <person name="Yang X."/>
            <person name="Ranjan P."/>
            <person name="Tschaplinski T."/>
            <person name="Ye C."/>
            <person name="Li T."/>
            <person name="Sterck L."/>
            <person name="Vanneste K."/>
            <person name="Murat F."/>
            <person name="Soler M."/>
            <person name="Clemente H."/>
            <person name="Saidi N."/>
            <person name="Cassan-Wang H."/>
            <person name="Dunand C."/>
            <person name="Hefer C."/>
            <person name="Bornberg-Bauer E."/>
            <person name="Kersting A."/>
            <person name="Vining K."/>
            <person name="Amarasinghe V."/>
            <person name="Ranik M."/>
            <person name="Naithani S."/>
            <person name="Elser J."/>
            <person name="Boyd A."/>
            <person name="Liston A."/>
            <person name="Spatafora J."/>
            <person name="Dharmwardhana P."/>
            <person name="Raja R."/>
            <person name="Sullivan C."/>
            <person name="Romanel E."/>
            <person name="Alves-Ferreira M."/>
            <person name="Kulheim C."/>
            <person name="Foley W."/>
            <person name="Carocha V."/>
            <person name="Paiva J."/>
            <person name="Kudrna D."/>
            <person name="Brommonschenkel S."/>
            <person name="Pasquali G."/>
            <person name="Byrne M."/>
            <person name="Rigault P."/>
            <person name="Tibbits J."/>
            <person name="Spokevicius A."/>
            <person name="Jones R."/>
            <person name="Steane D."/>
            <person name="Vaillancourt R."/>
            <person name="Potts B."/>
            <person name="Joubert F."/>
            <person name="Barry K."/>
            <person name="Pappas G."/>
            <person name="Strauss S."/>
            <person name="Jaiswal P."/>
            <person name="Grima-Pettenati J."/>
            <person name="Salse J."/>
            <person name="Van D."/>
            <person name="Rokhsar D."/>
            <person name="Schmutz J."/>
        </authorList>
    </citation>
    <scope>NUCLEOTIDE SEQUENCE</scope>
    <source>
        <tissue evidence="11">Leaf extractions</tissue>
    </source>
</reference>
<dbReference type="GO" id="GO:0003700">
    <property type="term" value="F:DNA-binding transcription factor activity"/>
    <property type="evidence" value="ECO:0000318"/>
    <property type="project" value="GO_Central"/>
</dbReference>
<organism evidence="12">
    <name type="scientific">Eucalyptus grandis</name>
    <name type="common">Flooded gum</name>
    <dbReference type="NCBI Taxonomy" id="71139"/>
    <lineage>
        <taxon>Eukaryota</taxon>
        <taxon>Viridiplantae</taxon>
        <taxon>Streptophyta</taxon>
        <taxon>Embryophyta</taxon>
        <taxon>Tracheophyta</taxon>
        <taxon>Spermatophyta</taxon>
        <taxon>Magnoliopsida</taxon>
        <taxon>eudicotyledons</taxon>
        <taxon>Gunneridae</taxon>
        <taxon>Pentapetalae</taxon>
        <taxon>rosids</taxon>
        <taxon>malvids</taxon>
        <taxon>Myrtales</taxon>
        <taxon>Myrtaceae</taxon>
        <taxon>Myrtoideae</taxon>
        <taxon>Eucalypteae</taxon>
        <taxon>Eucalyptus</taxon>
    </lineage>
</organism>
<evidence type="ECO:0000256" key="2">
    <source>
        <dbReference type="ARBA" id="ARBA00007214"/>
    </source>
</evidence>
<reference evidence="12" key="1">
    <citation type="submission" date="2013-07" db="EMBL/GenBank/DDBJ databases">
        <title>The genome of Eucalyptus grandis.</title>
        <authorList>
            <person name="Schmutz J."/>
            <person name="Hayes R."/>
            <person name="Myburg A."/>
            <person name="Tuskan G."/>
            <person name="Grattapaglia D."/>
            <person name="Rokhsar D.S."/>
        </authorList>
    </citation>
    <scope>NUCLEOTIDE SEQUENCE</scope>
    <source>
        <tissue evidence="12">Leaf extractions</tissue>
    </source>
</reference>
<dbReference type="InterPro" id="IPR046831">
    <property type="entry name" value="Calmodulin_bind_N"/>
</dbReference>
<evidence type="ECO:0000256" key="1">
    <source>
        <dbReference type="ARBA" id="ARBA00004123"/>
    </source>
</evidence>
<evidence type="ECO:0008006" key="14">
    <source>
        <dbReference type="Google" id="ProtNLM"/>
    </source>
</evidence>
<dbReference type="GO" id="GO:0005634">
    <property type="term" value="C:nucleus"/>
    <property type="evidence" value="ECO:0000318"/>
    <property type="project" value="GO_Central"/>
</dbReference>
<comment type="subcellular location">
    <subcellularLocation>
        <location evidence="1">Nucleus</location>
    </subcellularLocation>
</comment>
<dbReference type="Pfam" id="PF20451">
    <property type="entry name" value="Calmod_bind_M"/>
    <property type="match status" value="1"/>
</dbReference>
<evidence type="ECO:0000313" key="12">
    <source>
        <dbReference type="EMBL" id="KCW44162.1"/>
    </source>
</evidence>
<comment type="similarity">
    <text evidence="2">Belongs to the plant ACBP60 protein family.</text>
</comment>
<dbReference type="InterPro" id="IPR046830">
    <property type="entry name" value="Calmod_bind_M"/>
</dbReference>
<dbReference type="EMBL" id="MU849128">
    <property type="protein sequence ID" value="KAK2631805.1"/>
    <property type="molecule type" value="Genomic_DNA"/>
</dbReference>
<name>A0A058ZQV9_EUCGR</name>
<evidence type="ECO:0000256" key="3">
    <source>
        <dbReference type="ARBA" id="ARBA00023015"/>
    </source>
</evidence>
<evidence type="ECO:0000259" key="8">
    <source>
        <dbReference type="Pfam" id="PF07887"/>
    </source>
</evidence>
<dbReference type="PANTHER" id="PTHR31713:SF100">
    <property type="entry name" value="CALMODULIN-BINDING PROTEIN 60 B"/>
    <property type="match status" value="1"/>
</dbReference>
<proteinExistence type="inferred from homology"/>
<dbReference type="InParanoid" id="A0A058ZQV9"/>
<evidence type="ECO:0000256" key="6">
    <source>
        <dbReference type="ARBA" id="ARBA00023163"/>
    </source>
</evidence>
<dbReference type="Gramene" id="KCW44162">
    <property type="protein sequence ID" value="KCW44162"/>
    <property type="gene ID" value="EUGRSUZ_L02421"/>
</dbReference>
<dbReference type="InterPro" id="IPR012416">
    <property type="entry name" value="CBP60"/>
</dbReference>
<keyword evidence="5" id="KW-0010">Activator</keyword>
<reference evidence="11" key="4">
    <citation type="submission" date="2023-07" db="EMBL/GenBank/DDBJ databases">
        <authorList>
            <person name="Myburg A.A."/>
            <person name="Grattapaglia D."/>
            <person name="Tuskan G.A."/>
            <person name="Hellsten U."/>
            <person name="Hayes R.D."/>
            <person name="Grimwood J."/>
            <person name="Jenkins J."/>
            <person name="Lindquist E."/>
            <person name="Tice H."/>
            <person name="Bauer D."/>
            <person name="Goodstein D.M."/>
            <person name="Dubchak I."/>
            <person name="Poliakov A."/>
            <person name="Mizrachi E."/>
            <person name="Kullan A.R."/>
            <person name="Hussey S.G."/>
            <person name="Pinard D."/>
            <person name="Van D.M."/>
            <person name="Singh P."/>
            <person name="Van J.I."/>
            <person name="Silva-Junior O.B."/>
            <person name="Togawa R.C."/>
            <person name="Pappas M.R."/>
            <person name="Faria D.A."/>
            <person name="Sansaloni C.P."/>
            <person name="Petroli C.D."/>
            <person name="Yang X."/>
            <person name="Ranjan P."/>
            <person name="Tschaplinski T.J."/>
            <person name="Ye C.Y."/>
            <person name="Li T."/>
            <person name="Sterck L."/>
            <person name="Vanneste K."/>
            <person name="Murat F."/>
            <person name="Soler M."/>
            <person name="Clemente H.S."/>
            <person name="Saidi N."/>
            <person name="Cassan-Wang H."/>
            <person name="Dunand C."/>
            <person name="Hefer C.A."/>
            <person name="Bornberg-Bauer E."/>
            <person name="Kersting A.R."/>
            <person name="Vining K."/>
            <person name="Amarasinghe V."/>
            <person name="Ranik M."/>
            <person name="Naithani S."/>
            <person name="Elser J."/>
            <person name="Boyd A.E."/>
            <person name="Liston A."/>
            <person name="Spatafora J.W."/>
            <person name="Dharmwardhana P."/>
            <person name="Raja R."/>
            <person name="Sullivan C."/>
            <person name="Romanel E."/>
            <person name="Alves-Ferreira M."/>
            <person name="Kulheim C."/>
            <person name="Foley W."/>
            <person name="Carocha V."/>
            <person name="Paiva J."/>
            <person name="Kudrna D."/>
            <person name="Brommonschenkel S.H."/>
            <person name="Pasquali G."/>
            <person name="Byrne M."/>
            <person name="Rigault P."/>
            <person name="Tibbits J."/>
            <person name="Spokevicius A."/>
            <person name="Jones R.C."/>
            <person name="Steane D.A."/>
            <person name="Vaillancourt R.E."/>
            <person name="Potts B.M."/>
            <person name="Joubert F."/>
            <person name="Barry K."/>
            <person name="Pappas G.J."/>
            <person name="Strauss S.H."/>
            <person name="Jaiswal P."/>
            <person name="Grima-Pettenati J."/>
            <person name="Salse J."/>
            <person name="Van D.P."/>
            <person name="Rokhsar D.S."/>
            <person name="Schmutz J."/>
        </authorList>
    </citation>
    <scope>NUCLEOTIDE SEQUENCE</scope>
    <source>
        <tissue evidence="11">Leaf extractions</tissue>
    </source>
</reference>
<feature type="domain" description="Calmodulin binding protein-like N-terminal" evidence="8">
    <location>
        <begin position="35"/>
        <end position="182"/>
    </location>
</feature>
<keyword evidence="4" id="KW-0238">DNA-binding</keyword>
<gene>
    <name evidence="12" type="ORF">EUGRSUZ_L02421</name>
</gene>
<dbReference type="Pfam" id="PF07887">
    <property type="entry name" value="Calmodulin_bind"/>
    <property type="match status" value="1"/>
</dbReference>
<accession>A0A058ZQV9</accession>
<dbReference type="AlphaFoldDB" id="A0A058ZQV9"/>
<dbReference type="GO" id="GO:0043565">
    <property type="term" value="F:sequence-specific DNA binding"/>
    <property type="evidence" value="ECO:0000318"/>
    <property type="project" value="GO_Central"/>
</dbReference>
<feature type="domain" description="Calmodulin binding protein central" evidence="9">
    <location>
        <begin position="196"/>
        <end position="260"/>
    </location>
</feature>
<dbReference type="GO" id="GO:0005516">
    <property type="term" value="F:calmodulin binding"/>
    <property type="evidence" value="ECO:0007669"/>
    <property type="project" value="InterPro"/>
</dbReference>
<dbReference type="GO" id="GO:0080142">
    <property type="term" value="P:regulation of salicylic acid biosynthetic process"/>
    <property type="evidence" value="ECO:0000318"/>
    <property type="project" value="GO_Central"/>
</dbReference>
<sequence>MSSNWIVEFADHYRSSLLEPKSSGKCRKEDEVRNLQLQFKTRLSLPLFTGQKLEGEHGAPIVVVLINANTGDIVQSGPESSVKLDVVVLDGDFKKEDADYWTQEEFKKYVVKEREGKRPLLTGNLEVTLKGGTGVLGELEFTDNSSWNRSKKFRLGLRVSPGYCDNVHVCEAKTEAFTVKEHRGESYKKHYPPASDDDVWRLANIAKDGSSRKRLNEAGIYKVEEFLRQLSMDSKKLRSILGKGMTDKKWKVLLDHAKNCTLNGKLYVYYHDNGSDLGVIFNNVGQLTGLTANGMFCAIDRFSLQQKVIGKFYLFHAIYKGQPLTLDYHLNFYLHCHYSIGMTVDHGAVPNNLMHLVMLHK</sequence>
<dbReference type="STRING" id="71139.A0A058ZQV9"/>
<dbReference type="EMBL" id="KK199647">
    <property type="protein sequence ID" value="KCW44162.1"/>
    <property type="molecule type" value="Genomic_DNA"/>
</dbReference>
<evidence type="ECO:0000313" key="11">
    <source>
        <dbReference type="EMBL" id="KAK2631805.1"/>
    </source>
</evidence>
<evidence type="ECO:0000259" key="10">
    <source>
        <dbReference type="Pfam" id="PF20452"/>
    </source>
</evidence>
<evidence type="ECO:0000259" key="9">
    <source>
        <dbReference type="Pfam" id="PF20451"/>
    </source>
</evidence>
<keyword evidence="7" id="KW-0539">Nucleus</keyword>